<feature type="transmembrane region" description="Helical" evidence="1">
    <location>
        <begin position="177"/>
        <end position="198"/>
    </location>
</feature>
<keyword evidence="1" id="KW-0472">Membrane</keyword>
<feature type="transmembrane region" description="Helical" evidence="1">
    <location>
        <begin position="210"/>
        <end position="230"/>
    </location>
</feature>
<dbReference type="Proteomes" id="UP000648075">
    <property type="component" value="Unassembled WGS sequence"/>
</dbReference>
<feature type="transmembrane region" description="Helical" evidence="1">
    <location>
        <begin position="17"/>
        <end position="40"/>
    </location>
</feature>
<feature type="transmembrane region" description="Helical" evidence="1">
    <location>
        <begin position="60"/>
        <end position="86"/>
    </location>
</feature>
<protein>
    <submittedName>
        <fullName evidence="2">Uncharacterized protein</fullName>
    </submittedName>
</protein>
<keyword evidence="3" id="KW-1185">Reference proteome</keyword>
<accession>A0A918P7D2</accession>
<name>A0A918P7D2_9SPHN</name>
<dbReference type="RefSeq" id="WP_189619110.1">
    <property type="nucleotide sequence ID" value="NZ_BMZA01000001.1"/>
</dbReference>
<dbReference type="EMBL" id="BMZA01000001">
    <property type="protein sequence ID" value="GGY90001.1"/>
    <property type="molecule type" value="Genomic_DNA"/>
</dbReference>
<keyword evidence="1" id="KW-0812">Transmembrane</keyword>
<dbReference type="AlphaFoldDB" id="A0A918P7D2"/>
<reference evidence="2" key="2">
    <citation type="submission" date="2020-09" db="EMBL/GenBank/DDBJ databases">
        <authorList>
            <person name="Sun Q."/>
            <person name="Kim S."/>
        </authorList>
    </citation>
    <scope>NUCLEOTIDE SEQUENCE</scope>
    <source>
        <strain evidence="2">KCTC 32255</strain>
    </source>
</reference>
<feature type="transmembrane region" description="Helical" evidence="1">
    <location>
        <begin position="98"/>
        <end position="123"/>
    </location>
</feature>
<proteinExistence type="predicted"/>
<sequence>MAGAQGRDDHFRKSLRFCGWTGVVAVVAFIIGGMLLGGMIPPLLAPDDPAEVFVAKISEHLLAIRVGSVFCMISFALFGSFGAGIAAQTRRAELNPCFSYVQLLFTAAGTVVAVLVAFCWALMAFRPDEYDPTLVQFLADFAYFLAVFSVPVFGGWCVVIALPILMAKDGERPFPRWVGYANLWAAVLFAPGQMVLFFKHGPFSWNGVVALWLPFTAFFLWILLMSWAMFDATKDENVPSRFY</sequence>
<organism evidence="2 3">
    <name type="scientific">Novosphingobium colocasiae</name>
    <dbReference type="NCBI Taxonomy" id="1256513"/>
    <lineage>
        <taxon>Bacteria</taxon>
        <taxon>Pseudomonadati</taxon>
        <taxon>Pseudomonadota</taxon>
        <taxon>Alphaproteobacteria</taxon>
        <taxon>Sphingomonadales</taxon>
        <taxon>Sphingomonadaceae</taxon>
        <taxon>Novosphingobium</taxon>
    </lineage>
</organism>
<feature type="transmembrane region" description="Helical" evidence="1">
    <location>
        <begin position="143"/>
        <end position="165"/>
    </location>
</feature>
<gene>
    <name evidence="2" type="ORF">GCM10011614_00700</name>
</gene>
<reference evidence="2" key="1">
    <citation type="journal article" date="2014" name="Int. J. Syst. Evol. Microbiol.">
        <title>Complete genome sequence of Corynebacterium casei LMG S-19264T (=DSM 44701T), isolated from a smear-ripened cheese.</title>
        <authorList>
            <consortium name="US DOE Joint Genome Institute (JGI-PGF)"/>
            <person name="Walter F."/>
            <person name="Albersmeier A."/>
            <person name="Kalinowski J."/>
            <person name="Ruckert C."/>
        </authorList>
    </citation>
    <scope>NUCLEOTIDE SEQUENCE</scope>
    <source>
        <strain evidence="2">KCTC 32255</strain>
    </source>
</reference>
<evidence type="ECO:0000256" key="1">
    <source>
        <dbReference type="SAM" id="Phobius"/>
    </source>
</evidence>
<comment type="caution">
    <text evidence="2">The sequence shown here is derived from an EMBL/GenBank/DDBJ whole genome shotgun (WGS) entry which is preliminary data.</text>
</comment>
<keyword evidence="1" id="KW-1133">Transmembrane helix</keyword>
<evidence type="ECO:0000313" key="3">
    <source>
        <dbReference type="Proteomes" id="UP000648075"/>
    </source>
</evidence>
<evidence type="ECO:0000313" key="2">
    <source>
        <dbReference type="EMBL" id="GGY90001.1"/>
    </source>
</evidence>